<name>A0A6N8G245_9CHRO</name>
<dbReference type="GO" id="GO:0003677">
    <property type="term" value="F:DNA binding"/>
    <property type="evidence" value="ECO:0007669"/>
    <property type="project" value="InterPro"/>
</dbReference>
<reference evidence="2 3" key="1">
    <citation type="journal article" date="2019" name="Front. Microbiol.">
        <title>Genomic Features for Desiccation Tolerance and Sugar Biosynthesis in the Extremophile Gloeocapsopsis sp. UTEX B3054.</title>
        <authorList>
            <person name="Urrejola C."/>
            <person name="Alcorta J."/>
            <person name="Salas L."/>
            <person name="Vasquez M."/>
            <person name="Polz M.F."/>
            <person name="Vicuna R."/>
            <person name="Diez B."/>
        </authorList>
    </citation>
    <scope>NUCLEOTIDE SEQUENCE [LARGE SCALE GENOMIC DNA]</scope>
    <source>
        <strain evidence="2 3">1H9</strain>
    </source>
</reference>
<evidence type="ECO:0000259" key="1">
    <source>
        <dbReference type="SMART" id="SM00530"/>
    </source>
</evidence>
<protein>
    <recommendedName>
        <fullName evidence="1">HTH cro/C1-type domain-containing protein</fullName>
    </recommendedName>
</protein>
<comment type="caution">
    <text evidence="2">The sequence shown here is derived from an EMBL/GenBank/DDBJ whole genome shotgun (WGS) entry which is preliminary data.</text>
</comment>
<evidence type="ECO:0000313" key="3">
    <source>
        <dbReference type="Proteomes" id="UP000441797"/>
    </source>
</evidence>
<dbReference type="InterPro" id="IPR001387">
    <property type="entry name" value="Cro/C1-type_HTH"/>
</dbReference>
<dbReference type="EMBL" id="NAPY01000078">
    <property type="protein sequence ID" value="MUL39403.1"/>
    <property type="molecule type" value="Genomic_DNA"/>
</dbReference>
<organism evidence="2 3">
    <name type="scientific">Gloeocapsopsis dulcis AAB1 = 1H9</name>
    <dbReference type="NCBI Taxonomy" id="1433147"/>
    <lineage>
        <taxon>Bacteria</taxon>
        <taxon>Bacillati</taxon>
        <taxon>Cyanobacteriota</taxon>
        <taxon>Cyanophyceae</taxon>
        <taxon>Oscillatoriophycideae</taxon>
        <taxon>Chroococcales</taxon>
        <taxon>Chroococcaceae</taxon>
        <taxon>Gloeocapsopsis</taxon>
        <taxon>Gloeocapsopsis dulcis</taxon>
    </lineage>
</organism>
<accession>A0A6N8G245</accession>
<proteinExistence type="predicted"/>
<dbReference type="Proteomes" id="UP000441797">
    <property type="component" value="Unassembled WGS sequence"/>
</dbReference>
<dbReference type="InterPro" id="IPR041413">
    <property type="entry name" value="MLTR_LBD"/>
</dbReference>
<dbReference type="Pfam" id="PF13560">
    <property type="entry name" value="HTH_31"/>
    <property type="match status" value="1"/>
</dbReference>
<gene>
    <name evidence="2" type="ORF">BWI75_24780</name>
</gene>
<dbReference type="AlphaFoldDB" id="A0A6N8G245"/>
<feature type="domain" description="HTH cro/C1-type" evidence="1">
    <location>
        <begin position="14"/>
        <end position="86"/>
    </location>
</feature>
<dbReference type="SUPFAM" id="SSF47413">
    <property type="entry name" value="lambda repressor-like DNA-binding domains"/>
    <property type="match status" value="1"/>
</dbReference>
<dbReference type="Pfam" id="PF17765">
    <property type="entry name" value="MLTR_LBD"/>
    <property type="match status" value="1"/>
</dbReference>
<dbReference type="PANTHER" id="PTHR35010">
    <property type="entry name" value="BLL4672 PROTEIN-RELATED"/>
    <property type="match status" value="1"/>
</dbReference>
<dbReference type="Gene3D" id="3.30.450.180">
    <property type="match status" value="1"/>
</dbReference>
<dbReference type="CDD" id="cd00093">
    <property type="entry name" value="HTH_XRE"/>
    <property type="match status" value="1"/>
</dbReference>
<evidence type="ECO:0000313" key="2">
    <source>
        <dbReference type="EMBL" id="MUL39403.1"/>
    </source>
</evidence>
<dbReference type="SMART" id="SM00530">
    <property type="entry name" value="HTH_XRE"/>
    <property type="match status" value="1"/>
</dbReference>
<dbReference type="Gene3D" id="1.10.260.40">
    <property type="entry name" value="lambda repressor-like DNA-binding domains"/>
    <property type="match status" value="1"/>
</dbReference>
<dbReference type="InterPro" id="IPR010982">
    <property type="entry name" value="Lambda_DNA-bd_dom_sf"/>
</dbReference>
<sequence length="291" mass="33627">MMKDYQRQQALADFLRSRRARLSPEEVGLPSGGRRRTPGLRREEVAQLADVGTAWYTWLEQGRDINVSEAVLDRIADALRLTMDERLHLLMLAQRQFPTPPPLAAEAISPILQHLLDNQEASPAYITGRYCNILAWNQIAAAVFSDFSALSVEERNMLWLVFTKAEYRQLFVDWERFAQDLLAMFRYFSVRYVDDSWYKQYITALIRVSPEFEQWWQRHDVRTTFEQKRELAHPVVGRLVLNVTTLHVNGDPDLKLCVYTALPGSNTSNKLHQLFESRCRGVSSNGHVAKS</sequence>
<dbReference type="PANTHER" id="PTHR35010:SF3">
    <property type="entry name" value="BLL4873 PROTEIN"/>
    <property type="match status" value="1"/>
</dbReference>
<keyword evidence="3" id="KW-1185">Reference proteome</keyword>